<feature type="domain" description="2Fe-2S ferredoxin-type" evidence="7">
    <location>
        <begin position="19"/>
        <end position="112"/>
    </location>
</feature>
<evidence type="ECO:0000256" key="6">
    <source>
        <dbReference type="ARBA" id="ARBA00034078"/>
    </source>
</evidence>
<gene>
    <name evidence="8" type="ORF">M9Y10_034851</name>
</gene>
<feature type="non-terminal residue" evidence="8">
    <location>
        <position position="1"/>
    </location>
</feature>
<dbReference type="PROSITE" id="PS51085">
    <property type="entry name" value="2FE2S_FER_2"/>
    <property type="match status" value="1"/>
</dbReference>
<dbReference type="InterPro" id="IPR012675">
    <property type="entry name" value="Beta-grasp_dom_sf"/>
</dbReference>
<dbReference type="InterPro" id="IPR036010">
    <property type="entry name" value="2Fe-2S_ferredoxin-like_sf"/>
</dbReference>
<evidence type="ECO:0000313" key="8">
    <source>
        <dbReference type="EMBL" id="KAK8890092.1"/>
    </source>
</evidence>
<proteinExistence type="inferred from homology"/>
<comment type="caution">
    <text evidence="8">The sequence shown here is derived from an EMBL/GenBank/DDBJ whole genome shotgun (WGS) entry which is preliminary data.</text>
</comment>
<keyword evidence="2" id="KW-0001">2Fe-2S</keyword>
<sequence length="112" mass="11592">HFLKMALCFAHKSFARFGSIVGIAKGGEKKTVEYEDDQNLFEVLTGAGIMDASGTCNGNVACGKCRVKVVSGTVPEAEDDEKELLDGAPAGARLACAIVLGGDANGAVFQVL</sequence>
<organism evidence="8 9">
    <name type="scientific">Tritrichomonas musculus</name>
    <dbReference type="NCBI Taxonomy" id="1915356"/>
    <lineage>
        <taxon>Eukaryota</taxon>
        <taxon>Metamonada</taxon>
        <taxon>Parabasalia</taxon>
        <taxon>Tritrichomonadida</taxon>
        <taxon>Tritrichomonadidae</taxon>
        <taxon>Tritrichomonas</taxon>
    </lineage>
</organism>
<dbReference type="InterPro" id="IPR001055">
    <property type="entry name" value="Adrenodoxin-like"/>
</dbReference>
<evidence type="ECO:0000313" key="9">
    <source>
        <dbReference type="Proteomes" id="UP001470230"/>
    </source>
</evidence>
<evidence type="ECO:0000256" key="2">
    <source>
        <dbReference type="ARBA" id="ARBA00022714"/>
    </source>
</evidence>
<comment type="similarity">
    <text evidence="1">Belongs to the adrenodoxin/putidaredoxin family.</text>
</comment>
<dbReference type="Pfam" id="PF00111">
    <property type="entry name" value="Fer2"/>
    <property type="match status" value="1"/>
</dbReference>
<evidence type="ECO:0000256" key="5">
    <source>
        <dbReference type="ARBA" id="ARBA00023014"/>
    </source>
</evidence>
<dbReference type="SUPFAM" id="SSF54292">
    <property type="entry name" value="2Fe-2S ferredoxin-like"/>
    <property type="match status" value="1"/>
</dbReference>
<evidence type="ECO:0000256" key="4">
    <source>
        <dbReference type="ARBA" id="ARBA00023004"/>
    </source>
</evidence>
<dbReference type="CDD" id="cd00207">
    <property type="entry name" value="fer2"/>
    <property type="match status" value="1"/>
</dbReference>
<comment type="cofactor">
    <cofactor evidence="6">
        <name>[2Fe-2S] cluster</name>
        <dbReference type="ChEBI" id="CHEBI:190135"/>
    </cofactor>
</comment>
<dbReference type="InterPro" id="IPR001041">
    <property type="entry name" value="2Fe-2S_ferredoxin-type"/>
</dbReference>
<name>A0ABR2KG66_9EUKA</name>
<evidence type="ECO:0000259" key="7">
    <source>
        <dbReference type="PROSITE" id="PS51085"/>
    </source>
</evidence>
<dbReference type="PANTHER" id="PTHR23426:SF65">
    <property type="entry name" value="FERREDOXIN-2, MITOCHONDRIAL"/>
    <property type="match status" value="1"/>
</dbReference>
<evidence type="ECO:0000256" key="1">
    <source>
        <dbReference type="ARBA" id="ARBA00010914"/>
    </source>
</evidence>
<dbReference type="Proteomes" id="UP001470230">
    <property type="component" value="Unassembled WGS sequence"/>
</dbReference>
<reference evidence="8 9" key="1">
    <citation type="submission" date="2024-04" db="EMBL/GenBank/DDBJ databases">
        <title>Tritrichomonas musculus Genome.</title>
        <authorList>
            <person name="Alves-Ferreira E."/>
            <person name="Grigg M."/>
            <person name="Lorenzi H."/>
            <person name="Galac M."/>
        </authorList>
    </citation>
    <scope>NUCLEOTIDE SEQUENCE [LARGE SCALE GENOMIC DNA]</scope>
    <source>
        <strain evidence="8 9">EAF2021</strain>
    </source>
</reference>
<keyword evidence="5" id="KW-0411">Iron-sulfur</keyword>
<protein>
    <recommendedName>
        <fullName evidence="7">2Fe-2S ferredoxin-type domain-containing protein</fullName>
    </recommendedName>
</protein>
<evidence type="ECO:0000256" key="3">
    <source>
        <dbReference type="ARBA" id="ARBA00022723"/>
    </source>
</evidence>
<dbReference type="Gene3D" id="3.10.20.30">
    <property type="match status" value="1"/>
</dbReference>
<dbReference type="PANTHER" id="PTHR23426">
    <property type="entry name" value="FERREDOXIN/ADRENODOXIN"/>
    <property type="match status" value="1"/>
</dbReference>
<keyword evidence="9" id="KW-1185">Reference proteome</keyword>
<keyword evidence="3" id="KW-0479">Metal-binding</keyword>
<dbReference type="EMBL" id="JAPFFF010000005">
    <property type="protein sequence ID" value="KAK8890092.1"/>
    <property type="molecule type" value="Genomic_DNA"/>
</dbReference>
<accession>A0ABR2KG66</accession>
<keyword evidence="4" id="KW-0408">Iron</keyword>